<dbReference type="Gene3D" id="1.10.150.170">
    <property type="entry name" value="Putative methyltransferase TM0872, insert domain"/>
    <property type="match status" value="1"/>
</dbReference>
<dbReference type="Proteomes" id="UP000291236">
    <property type="component" value="Chromosome"/>
</dbReference>
<dbReference type="SUPFAM" id="SSF81799">
    <property type="entry name" value="Putative methyltransferase TM0872, insert domain"/>
    <property type="match status" value="1"/>
</dbReference>
<dbReference type="GO" id="GO:0071424">
    <property type="term" value="F:rRNA (cytosine-N4-)-methyltransferase activity"/>
    <property type="evidence" value="ECO:0007669"/>
    <property type="project" value="UniProtKB-UniRule"/>
</dbReference>
<reference evidence="7 8" key="1">
    <citation type="submission" date="2018-12" db="EMBL/GenBank/DDBJ databases">
        <title>Rubrispira sanarue gen. nov., sp., nov., a member of the order Silvanigrellales, isolated from a brackish lake in Hamamatsu Japan.</title>
        <authorList>
            <person name="Maejima Y."/>
            <person name="Iino T."/>
            <person name="Muraguchi Y."/>
            <person name="Fukuda K."/>
            <person name="Nojiri H."/>
            <person name="Ohkuma M."/>
            <person name="Moriuchi R."/>
            <person name="Dohra H."/>
            <person name="Kimbara K."/>
            <person name="Shintani M."/>
        </authorList>
    </citation>
    <scope>NUCLEOTIDE SEQUENCE [LARGE SCALE GENOMIC DNA]</scope>
    <source>
        <strain evidence="7 8">RF1110005</strain>
    </source>
</reference>
<dbReference type="AlphaFoldDB" id="A0A4P2VG24"/>
<dbReference type="SUPFAM" id="SSF53335">
    <property type="entry name" value="S-adenosyl-L-methionine-dependent methyltransferases"/>
    <property type="match status" value="1"/>
</dbReference>
<keyword evidence="8" id="KW-1185">Reference proteome</keyword>
<dbReference type="HAMAP" id="MF_01007">
    <property type="entry name" value="16SrRNA_methyltr_H"/>
    <property type="match status" value="1"/>
</dbReference>
<comment type="catalytic activity">
    <reaction evidence="6">
        <text>cytidine(1402) in 16S rRNA + S-adenosyl-L-methionine = N(4)-methylcytidine(1402) in 16S rRNA + S-adenosyl-L-homocysteine + H(+)</text>
        <dbReference type="Rhea" id="RHEA:42928"/>
        <dbReference type="Rhea" id="RHEA-COMP:10286"/>
        <dbReference type="Rhea" id="RHEA-COMP:10287"/>
        <dbReference type="ChEBI" id="CHEBI:15378"/>
        <dbReference type="ChEBI" id="CHEBI:57856"/>
        <dbReference type="ChEBI" id="CHEBI:59789"/>
        <dbReference type="ChEBI" id="CHEBI:74506"/>
        <dbReference type="ChEBI" id="CHEBI:82748"/>
        <dbReference type="EC" id="2.1.1.199"/>
    </reaction>
</comment>
<keyword evidence="2 6" id="KW-0698">rRNA processing</keyword>
<comment type="subcellular location">
    <subcellularLocation>
        <location evidence="6">Cytoplasm</location>
    </subcellularLocation>
</comment>
<dbReference type="GO" id="GO:0005737">
    <property type="term" value="C:cytoplasm"/>
    <property type="evidence" value="ECO:0007669"/>
    <property type="project" value="UniProtKB-SubCell"/>
</dbReference>
<organism evidence="7 8">
    <name type="scientific">Fluviispira sanaruensis</name>
    <dbReference type="NCBI Taxonomy" id="2493639"/>
    <lineage>
        <taxon>Bacteria</taxon>
        <taxon>Pseudomonadati</taxon>
        <taxon>Bdellovibrionota</taxon>
        <taxon>Oligoflexia</taxon>
        <taxon>Silvanigrellales</taxon>
        <taxon>Silvanigrellaceae</taxon>
        <taxon>Fluviispira</taxon>
    </lineage>
</organism>
<feature type="binding site" evidence="6">
    <location>
        <position position="128"/>
    </location>
    <ligand>
        <name>S-adenosyl-L-methionine</name>
        <dbReference type="ChEBI" id="CHEBI:59789"/>
    </ligand>
</feature>
<evidence type="ECO:0000256" key="4">
    <source>
        <dbReference type="ARBA" id="ARBA00022679"/>
    </source>
</evidence>
<evidence type="ECO:0000313" key="7">
    <source>
        <dbReference type="EMBL" id="BBH51656.1"/>
    </source>
</evidence>
<evidence type="ECO:0000256" key="3">
    <source>
        <dbReference type="ARBA" id="ARBA00022603"/>
    </source>
</evidence>
<dbReference type="InterPro" id="IPR023397">
    <property type="entry name" value="SAM-dep_MeTrfase_MraW_recog"/>
</dbReference>
<comment type="similarity">
    <text evidence="1 6">Belongs to the methyltransferase superfamily. RsmH family.</text>
</comment>
<feature type="binding site" evidence="6">
    <location>
        <position position="135"/>
    </location>
    <ligand>
        <name>S-adenosyl-L-methionine</name>
        <dbReference type="ChEBI" id="CHEBI:59789"/>
    </ligand>
</feature>
<gene>
    <name evidence="6 7" type="primary">rsmH</name>
    <name evidence="7" type="ORF">JCM31447_00730</name>
</gene>
<feature type="binding site" evidence="6">
    <location>
        <position position="106"/>
    </location>
    <ligand>
        <name>S-adenosyl-L-methionine</name>
        <dbReference type="ChEBI" id="CHEBI:59789"/>
    </ligand>
</feature>
<dbReference type="InterPro" id="IPR002903">
    <property type="entry name" value="RsmH"/>
</dbReference>
<dbReference type="EC" id="2.1.1.199" evidence="6"/>
<feature type="binding site" evidence="6">
    <location>
        <begin position="47"/>
        <end position="49"/>
    </location>
    <ligand>
        <name>S-adenosyl-L-methionine</name>
        <dbReference type="ChEBI" id="CHEBI:59789"/>
    </ligand>
</feature>
<evidence type="ECO:0000256" key="6">
    <source>
        <dbReference type="HAMAP-Rule" id="MF_01007"/>
    </source>
</evidence>
<dbReference type="InterPro" id="IPR029063">
    <property type="entry name" value="SAM-dependent_MTases_sf"/>
</dbReference>
<protein>
    <recommendedName>
        <fullName evidence="6">Ribosomal RNA small subunit methyltransferase H</fullName>
        <ecNumber evidence="6">2.1.1.199</ecNumber>
    </recommendedName>
    <alternativeName>
        <fullName evidence="6">16S rRNA m(4)C1402 methyltransferase</fullName>
    </alternativeName>
    <alternativeName>
        <fullName evidence="6">rRNA (cytosine-N(4)-)-methyltransferase RsmH</fullName>
    </alternativeName>
</protein>
<keyword evidence="6" id="KW-0963">Cytoplasm</keyword>
<dbReference type="EMBL" id="AP019368">
    <property type="protein sequence ID" value="BBH51656.1"/>
    <property type="molecule type" value="Genomic_DNA"/>
</dbReference>
<dbReference type="Pfam" id="PF01795">
    <property type="entry name" value="Methyltransf_5"/>
    <property type="match status" value="1"/>
</dbReference>
<dbReference type="OrthoDB" id="5289319at2"/>
<dbReference type="GO" id="GO:0070475">
    <property type="term" value="P:rRNA base methylation"/>
    <property type="evidence" value="ECO:0007669"/>
    <property type="project" value="UniProtKB-UniRule"/>
</dbReference>
<comment type="function">
    <text evidence="6">Specifically methylates the N4 position of cytidine in position 1402 (C1402) of 16S rRNA.</text>
</comment>
<keyword evidence="3 6" id="KW-0489">Methyltransferase</keyword>
<evidence type="ECO:0000256" key="2">
    <source>
        <dbReference type="ARBA" id="ARBA00022552"/>
    </source>
</evidence>
<dbReference type="PANTHER" id="PTHR11265:SF0">
    <property type="entry name" value="12S RRNA N4-METHYLCYTIDINE METHYLTRANSFERASE"/>
    <property type="match status" value="1"/>
</dbReference>
<evidence type="ECO:0000313" key="8">
    <source>
        <dbReference type="Proteomes" id="UP000291236"/>
    </source>
</evidence>
<sequence length="357" mass="40899">MNQEFHHTTVLKSETIDQVFPSEILLQSLNCIETKNLIFVDCTLGGGGHSCQLVEIFAKKNLFTQYSLTLIAFDRDETAISYAKSILNIYKNKYPQFNFFIFNENFGETRSIIESHFPGKKIHGLIADFGVSSPQLDWAERGFSFLNEGPIDMRMDTHESLTALDILNNYSEKELTRIFFDYGEEPKARKLAKAIVEDRKIAKLQTANTIEFADYVKRVLAYPKGKAHPATRTFQALRIEVNNELASIEKLLQDLPKIIHPHGKAGFISFHSLEDRIVKHAMRNWQKGKNAKEKMDEKKELNIPLHLMLHLEENHSKGFGKEVPRGGTVASEEECLRNNRSRSARLRCFEFCLDKGS</sequence>
<dbReference type="RefSeq" id="WP_130605412.1">
    <property type="nucleotide sequence ID" value="NZ_AP019368.1"/>
</dbReference>
<proteinExistence type="inferred from homology"/>
<keyword evidence="4 6" id="KW-0808">Transferase</keyword>
<feature type="binding site" evidence="6">
    <location>
        <position position="74"/>
    </location>
    <ligand>
        <name>S-adenosyl-L-methionine</name>
        <dbReference type="ChEBI" id="CHEBI:59789"/>
    </ligand>
</feature>
<dbReference type="KEGG" id="sbf:JCM31447_00730"/>
<dbReference type="Gene3D" id="3.40.50.150">
    <property type="entry name" value="Vaccinia Virus protein VP39"/>
    <property type="match status" value="1"/>
</dbReference>
<keyword evidence="5 6" id="KW-0949">S-adenosyl-L-methionine</keyword>
<evidence type="ECO:0000256" key="1">
    <source>
        <dbReference type="ARBA" id="ARBA00010396"/>
    </source>
</evidence>
<name>A0A4P2VG24_FLUSA</name>
<dbReference type="PIRSF" id="PIRSF004486">
    <property type="entry name" value="MraW"/>
    <property type="match status" value="1"/>
</dbReference>
<accession>A0A4P2VG24</accession>
<dbReference type="PANTHER" id="PTHR11265">
    <property type="entry name" value="S-ADENOSYL-METHYLTRANSFERASE MRAW"/>
    <property type="match status" value="1"/>
</dbReference>
<dbReference type="NCBIfam" id="TIGR00006">
    <property type="entry name" value="16S rRNA (cytosine(1402)-N(4))-methyltransferase RsmH"/>
    <property type="match status" value="1"/>
</dbReference>
<evidence type="ECO:0000256" key="5">
    <source>
        <dbReference type="ARBA" id="ARBA00022691"/>
    </source>
</evidence>